<dbReference type="EMBL" id="WUUT01000003">
    <property type="protein sequence ID" value="MXR51863.1"/>
    <property type="molecule type" value="Genomic_DNA"/>
</dbReference>
<gene>
    <name evidence="2" type="ORF">GRX03_09625</name>
</gene>
<accession>A0A6B0T8C1</accession>
<name>A0A6B0T8C1_9EURY</name>
<feature type="domain" description="DUF7344" evidence="1">
    <location>
        <begin position="19"/>
        <end position="97"/>
    </location>
</feature>
<comment type="caution">
    <text evidence="2">The sequence shown here is derived from an EMBL/GenBank/DDBJ whole genome shotgun (WGS) entry which is preliminary data.</text>
</comment>
<dbReference type="InterPro" id="IPR055768">
    <property type="entry name" value="DUF7344"/>
</dbReference>
<dbReference type="Proteomes" id="UP000466535">
    <property type="component" value="Unassembled WGS sequence"/>
</dbReference>
<reference evidence="2 3" key="1">
    <citation type="submission" date="2019-12" db="EMBL/GenBank/DDBJ databases">
        <title>Isolation and characterization of three novel carbon monoxide-oxidizing members of Halobacteria from salione crusts and soils.</title>
        <authorList>
            <person name="Myers M.R."/>
            <person name="King G.M."/>
        </authorList>
    </citation>
    <scope>NUCLEOTIDE SEQUENCE [LARGE SCALE GENOMIC DNA]</scope>
    <source>
        <strain evidence="2 3">WSH3</strain>
    </source>
</reference>
<dbReference type="AlphaFoldDB" id="A0A6B0T8C1"/>
<dbReference type="RefSeq" id="WP_159763988.1">
    <property type="nucleotide sequence ID" value="NZ_WUUT01000003.1"/>
</dbReference>
<dbReference type="Pfam" id="PF24035">
    <property type="entry name" value="DUF7344"/>
    <property type="match status" value="1"/>
</dbReference>
<dbReference type="OrthoDB" id="240916at2157"/>
<protein>
    <recommendedName>
        <fullName evidence="1">DUF7344 domain-containing protein</fullName>
    </recommendedName>
</protein>
<sequence>MSSPDQRPRTEVPDGIKTDLLASERRCHILRVLAASGGEASVTDIAVRTRARETSQSADQIPPDAVDSVRYEIYERHLPKLTVTGIVEYDSTLDTVRLTDSDACRETTHMLE</sequence>
<evidence type="ECO:0000313" key="3">
    <source>
        <dbReference type="Proteomes" id="UP000466535"/>
    </source>
</evidence>
<keyword evidence="3" id="KW-1185">Reference proteome</keyword>
<evidence type="ECO:0000313" key="2">
    <source>
        <dbReference type="EMBL" id="MXR51863.1"/>
    </source>
</evidence>
<organism evidence="2 3">
    <name type="scientific">Halovenus carboxidivorans</name>
    <dbReference type="NCBI Taxonomy" id="2692199"/>
    <lineage>
        <taxon>Archaea</taxon>
        <taxon>Methanobacteriati</taxon>
        <taxon>Methanobacteriota</taxon>
        <taxon>Stenosarchaea group</taxon>
        <taxon>Halobacteria</taxon>
        <taxon>Halobacteriales</taxon>
        <taxon>Haloarculaceae</taxon>
        <taxon>Halovenus</taxon>
    </lineage>
</organism>
<proteinExistence type="predicted"/>
<evidence type="ECO:0000259" key="1">
    <source>
        <dbReference type="Pfam" id="PF24035"/>
    </source>
</evidence>